<dbReference type="EMBL" id="LR796964">
    <property type="protein sequence ID" value="CAB4177825.1"/>
    <property type="molecule type" value="Genomic_DNA"/>
</dbReference>
<evidence type="ECO:0000313" key="1">
    <source>
        <dbReference type="EMBL" id="CAB4177825.1"/>
    </source>
</evidence>
<organism evidence="1">
    <name type="scientific">uncultured Caudovirales phage</name>
    <dbReference type="NCBI Taxonomy" id="2100421"/>
    <lineage>
        <taxon>Viruses</taxon>
        <taxon>Duplodnaviria</taxon>
        <taxon>Heunggongvirae</taxon>
        <taxon>Uroviricota</taxon>
        <taxon>Caudoviricetes</taxon>
        <taxon>Peduoviridae</taxon>
        <taxon>Maltschvirus</taxon>
        <taxon>Maltschvirus maltsch</taxon>
    </lineage>
</organism>
<sequence length="57" mass="6320">MQFVRESQINDEGAKYAVVELEAGDTIPVKAIKRDGEWHVPVVTLPPTVETPETEKA</sequence>
<accession>A0A6J5Q8Z8</accession>
<name>A0A6J5Q8Z8_9CAUD</name>
<proteinExistence type="predicted"/>
<reference evidence="1" key="1">
    <citation type="submission" date="2020-05" db="EMBL/GenBank/DDBJ databases">
        <authorList>
            <person name="Chiriac C."/>
            <person name="Salcher M."/>
            <person name="Ghai R."/>
            <person name="Kavagutti S V."/>
        </authorList>
    </citation>
    <scope>NUCLEOTIDE SEQUENCE</scope>
</reference>
<gene>
    <name evidence="1" type="ORF">UFOVP1004_17</name>
</gene>
<protein>
    <submittedName>
        <fullName evidence="1">Uncharacterized protein</fullName>
    </submittedName>
</protein>